<protein>
    <submittedName>
        <fullName evidence="2">Uncharacterized protein</fullName>
    </submittedName>
</protein>
<feature type="transmembrane region" description="Helical" evidence="1">
    <location>
        <begin position="59"/>
        <end position="78"/>
    </location>
</feature>
<evidence type="ECO:0000256" key="1">
    <source>
        <dbReference type="SAM" id="Phobius"/>
    </source>
</evidence>
<feature type="transmembrane region" description="Helical" evidence="1">
    <location>
        <begin position="199"/>
        <end position="224"/>
    </location>
</feature>
<name>A0A1Z5JI01_FISSO</name>
<dbReference type="OrthoDB" id="10585774at2759"/>
<proteinExistence type="predicted"/>
<reference evidence="2 3" key="1">
    <citation type="journal article" date="2015" name="Plant Cell">
        <title>Oil accumulation by the oleaginous diatom Fistulifera solaris as revealed by the genome and transcriptome.</title>
        <authorList>
            <person name="Tanaka T."/>
            <person name="Maeda Y."/>
            <person name="Veluchamy A."/>
            <person name="Tanaka M."/>
            <person name="Abida H."/>
            <person name="Marechal E."/>
            <person name="Bowler C."/>
            <person name="Muto M."/>
            <person name="Sunaga Y."/>
            <person name="Tanaka M."/>
            <person name="Yoshino T."/>
            <person name="Taniguchi T."/>
            <person name="Fukuda Y."/>
            <person name="Nemoto M."/>
            <person name="Matsumoto M."/>
            <person name="Wong P.S."/>
            <person name="Aburatani S."/>
            <person name="Fujibuchi W."/>
        </authorList>
    </citation>
    <scope>NUCLEOTIDE SEQUENCE [LARGE SCALE GENOMIC DNA]</scope>
    <source>
        <strain evidence="2 3">JPCC DA0580</strain>
    </source>
</reference>
<keyword evidence="1" id="KW-1133">Transmembrane helix</keyword>
<feature type="transmembrane region" description="Helical" evidence="1">
    <location>
        <begin position="16"/>
        <end position="39"/>
    </location>
</feature>
<dbReference type="AlphaFoldDB" id="A0A1Z5JI01"/>
<dbReference type="Proteomes" id="UP000198406">
    <property type="component" value="Unassembled WGS sequence"/>
</dbReference>
<evidence type="ECO:0000313" key="2">
    <source>
        <dbReference type="EMBL" id="GAX13472.1"/>
    </source>
</evidence>
<dbReference type="InParanoid" id="A0A1Z5JI01"/>
<comment type="caution">
    <text evidence="2">The sequence shown here is derived from an EMBL/GenBank/DDBJ whole genome shotgun (WGS) entry which is preliminary data.</text>
</comment>
<sequence length="279" mass="30951">MTVLLQPSRPASSGEISTYMTVVLFFVTHGIVNSLLLAFSPIRCIYWKRAECNQDEAWMLNWLAFGMFHVNVLIACLAKKARGHVILEQRLVFLVTALIVSYLSTGVFLLDHINKAIAGVQLAFYVVLLVVIIQHQSTAPFQVPLPAQLRSSSFDFRKQFPIATVAVALQCVLSLFQVWDMTFGNGRYYYLGDLSGSIFNSISHAAVTQMLWVTLILGFSILLATPEQQKFMLKGEAFSLFITLVLLSGEQGSKMDLTQTRAACVGTFFSMLIALFGSA</sequence>
<feature type="transmembrane region" description="Helical" evidence="1">
    <location>
        <begin position="116"/>
        <end position="133"/>
    </location>
</feature>
<feature type="transmembrane region" description="Helical" evidence="1">
    <location>
        <begin position="90"/>
        <end position="110"/>
    </location>
</feature>
<feature type="transmembrane region" description="Helical" evidence="1">
    <location>
        <begin position="160"/>
        <end position="179"/>
    </location>
</feature>
<evidence type="ECO:0000313" key="3">
    <source>
        <dbReference type="Proteomes" id="UP000198406"/>
    </source>
</evidence>
<keyword evidence="1" id="KW-0472">Membrane</keyword>
<organism evidence="2 3">
    <name type="scientific">Fistulifera solaris</name>
    <name type="common">Oleaginous diatom</name>
    <dbReference type="NCBI Taxonomy" id="1519565"/>
    <lineage>
        <taxon>Eukaryota</taxon>
        <taxon>Sar</taxon>
        <taxon>Stramenopiles</taxon>
        <taxon>Ochrophyta</taxon>
        <taxon>Bacillariophyta</taxon>
        <taxon>Bacillariophyceae</taxon>
        <taxon>Bacillariophycidae</taxon>
        <taxon>Naviculales</taxon>
        <taxon>Naviculaceae</taxon>
        <taxon>Fistulifera</taxon>
    </lineage>
</organism>
<keyword evidence="3" id="KW-1185">Reference proteome</keyword>
<dbReference type="EMBL" id="BDSP01000067">
    <property type="protein sequence ID" value="GAX13472.1"/>
    <property type="molecule type" value="Genomic_DNA"/>
</dbReference>
<gene>
    <name evidence="2" type="ORF">FisN_36Lh024</name>
</gene>
<accession>A0A1Z5JI01</accession>
<keyword evidence="1" id="KW-0812">Transmembrane</keyword>